<keyword evidence="3" id="KW-1185">Reference proteome</keyword>
<accession>I3UMC0</accession>
<evidence type="ECO:0000313" key="2">
    <source>
        <dbReference type="EMBL" id="AFK66635.1"/>
    </source>
</evidence>
<dbReference type="SUPFAM" id="SSF53955">
    <property type="entry name" value="Lysozyme-like"/>
    <property type="match status" value="1"/>
</dbReference>
<dbReference type="OrthoDB" id="22150at10239"/>
<protein>
    <recommendedName>
        <fullName evidence="1">Transglycosylase SLT domain-containing protein</fullName>
    </recommendedName>
</protein>
<dbReference type="GeneID" id="13165456"/>
<dbReference type="Gene3D" id="1.10.530.10">
    <property type="match status" value="1"/>
</dbReference>
<dbReference type="Proteomes" id="UP000005266">
    <property type="component" value="Segment"/>
</dbReference>
<gene>
    <name evidence="2" type="ORF">COPG_00039</name>
</gene>
<dbReference type="InterPro" id="IPR023346">
    <property type="entry name" value="Lysozyme-like_dom_sf"/>
</dbReference>
<dbReference type="Pfam" id="PF01464">
    <property type="entry name" value="SLT"/>
    <property type="match status" value="1"/>
</dbReference>
<feature type="domain" description="Transglycosylase SLT" evidence="1">
    <location>
        <begin position="68"/>
        <end position="159"/>
    </location>
</feature>
<dbReference type="EMBL" id="HQ317390">
    <property type="protein sequence ID" value="AFK66635.1"/>
    <property type="molecule type" value="Genomic_DNA"/>
</dbReference>
<evidence type="ECO:0000313" key="3">
    <source>
        <dbReference type="Proteomes" id="UP000005266"/>
    </source>
</evidence>
<evidence type="ECO:0000259" key="1">
    <source>
        <dbReference type="Pfam" id="PF01464"/>
    </source>
</evidence>
<organism evidence="2 3">
    <name type="scientific">Colwellia phage 9A</name>
    <dbReference type="NCBI Taxonomy" id="765765"/>
    <lineage>
        <taxon>Viruses</taxon>
        <taxon>Duplodnaviria</taxon>
        <taxon>Heunggongvirae</taxon>
        <taxon>Uroviricota</taxon>
        <taxon>Caudoviricetes</taxon>
        <taxon>Franklinbayvirus</taxon>
        <taxon>Franklinbayvirus fv9A</taxon>
    </lineage>
</organism>
<dbReference type="KEGG" id="vg:13165456"/>
<dbReference type="InterPro" id="IPR008258">
    <property type="entry name" value="Transglycosylase_SLT_dom_1"/>
</dbReference>
<proteinExistence type="predicted"/>
<name>I3UMC0_9CAUD</name>
<reference evidence="2 3" key="1">
    <citation type="journal article" date="2013" name="Extremophiles">
        <title>Genomic analysis of cold-active Colwelliaphage 9A and psychrophilic phage-host interactions.</title>
        <authorList>
            <person name="Colangelo-Lillis J.R."/>
            <person name="Deming J.W."/>
        </authorList>
    </citation>
    <scope>NUCLEOTIDE SEQUENCE [LARGE SCALE GENOMIC DNA]</scope>
    <source>
        <strain evidence="2">9A</strain>
    </source>
</reference>
<sequence>MNRFIKWIDRNVAPWTIGAMCGVLFTSLCFKSQASEVNCKLYNQLDRHQVTNLFRSVERGAKDDLGITLAAIAIQESMAGKYRVNLKSQDFGLYQISIKTIAGIEKPVNDLQLSVFVQGVIFDDEQGAEYALNVLNYFKKHHDGDWRKMVQSYNAGHNYQNGYDYMLKISHNVKMLKSCMF</sequence>
<dbReference type="RefSeq" id="YP_006489225.1">
    <property type="nucleotide sequence ID" value="NC_018088.1"/>
</dbReference>